<protein>
    <submittedName>
        <fullName evidence="2">Uncharacterized protein</fullName>
    </submittedName>
</protein>
<dbReference type="Pfam" id="PF24285">
    <property type="entry name" value="DUF7473"/>
    <property type="match status" value="1"/>
</dbReference>
<organism evidence="2 3">
    <name type="scientific">Salinirubellus salinus</name>
    <dbReference type="NCBI Taxonomy" id="1364945"/>
    <lineage>
        <taxon>Archaea</taxon>
        <taxon>Methanobacteriati</taxon>
        <taxon>Methanobacteriota</taxon>
        <taxon>Stenosarchaea group</taxon>
        <taxon>Halobacteria</taxon>
        <taxon>Halobacteriales</taxon>
        <taxon>Natronomonadaceae</taxon>
        <taxon>Salinirubellus</taxon>
    </lineage>
</organism>
<evidence type="ECO:0000313" key="3">
    <source>
        <dbReference type="Proteomes" id="UP001057580"/>
    </source>
</evidence>
<feature type="transmembrane region" description="Helical" evidence="1">
    <location>
        <begin position="85"/>
        <end position="106"/>
    </location>
</feature>
<evidence type="ECO:0000256" key="1">
    <source>
        <dbReference type="SAM" id="Phobius"/>
    </source>
</evidence>
<dbReference type="EMBL" id="CP104003">
    <property type="protein sequence ID" value="UWM56875.1"/>
    <property type="molecule type" value="Genomic_DNA"/>
</dbReference>
<dbReference type="InterPro" id="IPR055896">
    <property type="entry name" value="DUF7473"/>
</dbReference>
<keyword evidence="1" id="KW-1133">Transmembrane helix</keyword>
<feature type="transmembrane region" description="Helical" evidence="1">
    <location>
        <begin position="113"/>
        <end position="135"/>
    </location>
</feature>
<name>A0A9E7R967_9EURY</name>
<proteinExistence type="predicted"/>
<dbReference type="RefSeq" id="WP_260643989.1">
    <property type="nucleotide sequence ID" value="NZ_CP104003.1"/>
</dbReference>
<dbReference type="Proteomes" id="UP001057580">
    <property type="component" value="Chromosome"/>
</dbReference>
<feature type="transmembrane region" description="Helical" evidence="1">
    <location>
        <begin position="20"/>
        <end position="43"/>
    </location>
</feature>
<sequence>MLQSASAFVVPLQTDVTGGGLLALVVTFLLTTLFYAVTLHLAATFFIGDVPSQRAVYAAVPPAIVSILLQQYGQTDAGIGLDPSLLVGLVVVATLLADLIAISFVYRLKFRSAAPLVLLHFGIAAVLGIAIGNILGVL</sequence>
<evidence type="ECO:0000313" key="2">
    <source>
        <dbReference type="EMBL" id="UWM56875.1"/>
    </source>
</evidence>
<reference evidence="2" key="1">
    <citation type="submission" date="2022-09" db="EMBL/GenBank/DDBJ databases">
        <title>Diverse halophilic archaea isolated from saline environments.</title>
        <authorList>
            <person name="Cui H.-L."/>
        </authorList>
    </citation>
    <scope>NUCLEOTIDE SEQUENCE</scope>
    <source>
        <strain evidence="2">ZS-35-S2</strain>
    </source>
</reference>
<dbReference type="AlphaFoldDB" id="A0A9E7R967"/>
<feature type="transmembrane region" description="Helical" evidence="1">
    <location>
        <begin position="55"/>
        <end position="73"/>
    </location>
</feature>
<accession>A0A9E7R967</accession>
<dbReference type="GeneID" id="74943437"/>
<dbReference type="KEGG" id="ssai:N0B31_13405"/>
<keyword evidence="1" id="KW-0472">Membrane</keyword>
<gene>
    <name evidence="2" type="ORF">N0B31_13405</name>
</gene>
<keyword evidence="1" id="KW-0812">Transmembrane</keyword>
<keyword evidence="3" id="KW-1185">Reference proteome</keyword>